<organism evidence="1 2">
    <name type="scientific">Cirrhinus molitorella</name>
    <name type="common">mud carp</name>
    <dbReference type="NCBI Taxonomy" id="172907"/>
    <lineage>
        <taxon>Eukaryota</taxon>
        <taxon>Metazoa</taxon>
        <taxon>Chordata</taxon>
        <taxon>Craniata</taxon>
        <taxon>Vertebrata</taxon>
        <taxon>Euteleostomi</taxon>
        <taxon>Actinopterygii</taxon>
        <taxon>Neopterygii</taxon>
        <taxon>Teleostei</taxon>
        <taxon>Ostariophysi</taxon>
        <taxon>Cypriniformes</taxon>
        <taxon>Cyprinidae</taxon>
        <taxon>Labeoninae</taxon>
        <taxon>Labeonini</taxon>
        <taxon>Cirrhinus</taxon>
    </lineage>
</organism>
<evidence type="ECO:0000313" key="2">
    <source>
        <dbReference type="Proteomes" id="UP001558613"/>
    </source>
</evidence>
<sequence length="206" mass="23351">MHELAAHETMASDVQRALSSPTAQDACLHCLLCWQLQTTDVALEQAAASYECLCFISSRSRCLGDYAFSALFSAYRHGWCRYDGVNIYHVPQALVFMFRATANNTADVDVHVEVKQARKGQRNRIHQTSPIPIQIKQHRRSFLKSSPVYVNHHCSLNREQQEVAPTTSTVRSEFFKPCQDSQEMAFCLNEGECFIIETVAGVHRHC</sequence>
<gene>
    <name evidence="1" type="ORF">QQF64_004874</name>
</gene>
<dbReference type="EMBL" id="JAYMGO010000012">
    <property type="protein sequence ID" value="KAL1264519.1"/>
    <property type="molecule type" value="Genomic_DNA"/>
</dbReference>
<dbReference type="Proteomes" id="UP001558613">
    <property type="component" value="Unassembled WGS sequence"/>
</dbReference>
<reference evidence="1 2" key="1">
    <citation type="submission" date="2023-09" db="EMBL/GenBank/DDBJ databases">
        <authorList>
            <person name="Wang M."/>
        </authorList>
    </citation>
    <scope>NUCLEOTIDE SEQUENCE [LARGE SCALE GENOMIC DNA]</scope>
    <source>
        <strain evidence="1">GT-2023</strain>
        <tissue evidence="1">Liver</tissue>
    </source>
</reference>
<name>A0ABR3MK57_9TELE</name>
<evidence type="ECO:0000313" key="1">
    <source>
        <dbReference type="EMBL" id="KAL1264519.1"/>
    </source>
</evidence>
<protein>
    <submittedName>
        <fullName evidence="1">Uncharacterized protein</fullName>
    </submittedName>
</protein>
<feature type="non-terminal residue" evidence="1">
    <location>
        <position position="206"/>
    </location>
</feature>
<comment type="caution">
    <text evidence="1">The sequence shown here is derived from an EMBL/GenBank/DDBJ whole genome shotgun (WGS) entry which is preliminary data.</text>
</comment>
<keyword evidence="2" id="KW-1185">Reference proteome</keyword>
<proteinExistence type="predicted"/>
<accession>A0ABR3MK57</accession>